<evidence type="ECO:0000256" key="1">
    <source>
        <dbReference type="ARBA" id="ARBA00022670"/>
    </source>
</evidence>
<keyword evidence="2" id="KW-0378">Hydrolase</keyword>
<dbReference type="InterPro" id="IPR001940">
    <property type="entry name" value="Peptidase_S1C"/>
</dbReference>
<dbReference type="Pfam" id="PF13180">
    <property type="entry name" value="PDZ_2"/>
    <property type="match status" value="1"/>
</dbReference>
<dbReference type="Gene3D" id="2.40.10.120">
    <property type="match status" value="1"/>
</dbReference>
<dbReference type="InterPro" id="IPR001478">
    <property type="entry name" value="PDZ"/>
</dbReference>
<dbReference type="EMBL" id="JACGLS010000003">
    <property type="protein sequence ID" value="MBA6156589.1"/>
    <property type="molecule type" value="Genomic_DNA"/>
</dbReference>
<feature type="domain" description="PDZ" evidence="3">
    <location>
        <begin position="271"/>
        <end position="350"/>
    </location>
</feature>
<evidence type="ECO:0000313" key="5">
    <source>
        <dbReference type="Proteomes" id="UP000563906"/>
    </source>
</evidence>
<evidence type="ECO:0000256" key="2">
    <source>
        <dbReference type="ARBA" id="ARBA00022801"/>
    </source>
</evidence>
<dbReference type="GO" id="GO:0006508">
    <property type="term" value="P:proteolysis"/>
    <property type="evidence" value="ECO:0007669"/>
    <property type="project" value="UniProtKB-KW"/>
</dbReference>
<dbReference type="PANTHER" id="PTHR43343:SF3">
    <property type="entry name" value="PROTEASE DO-LIKE 8, CHLOROPLASTIC"/>
    <property type="match status" value="1"/>
</dbReference>
<dbReference type="AlphaFoldDB" id="A0A839AQS1"/>
<keyword evidence="1" id="KW-0645">Protease</keyword>
<gene>
    <name evidence="4" type="ORF">H3Z83_08700</name>
</gene>
<sequence length="455" mass="48934">MKKLFGTLGVAVLGGIIALAGYKTIVEKPQVIIEKSVEPTLETVRANYTPKVINSSSTPTDFTEAAEKTVNAVVHVKNTAIKTQQNPYAQFFGSNGTRKFEQVGTGSGVIISPDGYIVTNNHVIEGANEIEITLNNRKKLKAVLIGADKNNDIALLKVDADEDLPNLPFGNSDNAKIGEWVLAVGNPYNLTSTVTAGIVSAKGRDLDGNRNIETFIQTDAAVNPGNSGGALVNTRGELVGINTAISSKTGSFIGYSFAVPSNIAKKIVDDLLEFGTVQEALVGISYKEIETGVEITAITEDGGAEKAGLREGDVITKVNDITIGKFSELKGQLTAKRPGDKIAITVLRNGDELEKLVTLSKKDFVEIRDLGLVLKDISKKEQKKFKISQGAKVMSNANRVLRKLGIDRGFIITEINNEEVKNALDAKQKLLNLSNNSSFVIKVINLKGETIRYGF</sequence>
<dbReference type="Proteomes" id="UP000563906">
    <property type="component" value="Unassembled WGS sequence"/>
</dbReference>
<dbReference type="PRINTS" id="PR00834">
    <property type="entry name" value="PROTEASES2C"/>
</dbReference>
<evidence type="ECO:0000313" key="4">
    <source>
        <dbReference type="EMBL" id="MBA6156589.1"/>
    </source>
</evidence>
<protein>
    <submittedName>
        <fullName evidence="4">Trypsin-like peptidase domain-containing protein</fullName>
    </submittedName>
</protein>
<dbReference type="CDD" id="cd06779">
    <property type="entry name" value="cpPDZ_Deg_HtrA-like"/>
    <property type="match status" value="1"/>
</dbReference>
<dbReference type="GO" id="GO:0004252">
    <property type="term" value="F:serine-type endopeptidase activity"/>
    <property type="evidence" value="ECO:0007669"/>
    <property type="project" value="InterPro"/>
</dbReference>
<organism evidence="4 5">
    <name type="scientific">Tenacibaculum pelagium</name>
    <dbReference type="NCBI Taxonomy" id="2759527"/>
    <lineage>
        <taxon>Bacteria</taxon>
        <taxon>Pseudomonadati</taxon>
        <taxon>Bacteroidota</taxon>
        <taxon>Flavobacteriia</taxon>
        <taxon>Flavobacteriales</taxon>
        <taxon>Flavobacteriaceae</taxon>
        <taxon>Tenacibaculum</taxon>
    </lineage>
</organism>
<dbReference type="RefSeq" id="WP_182125089.1">
    <property type="nucleotide sequence ID" value="NZ_JACGLS010000003.1"/>
</dbReference>
<dbReference type="InterPro" id="IPR009003">
    <property type="entry name" value="Peptidase_S1_PA"/>
</dbReference>
<evidence type="ECO:0000259" key="3">
    <source>
        <dbReference type="PROSITE" id="PS50106"/>
    </source>
</evidence>
<dbReference type="Gene3D" id="2.30.42.10">
    <property type="match status" value="1"/>
</dbReference>
<dbReference type="PROSITE" id="PS50106">
    <property type="entry name" value="PDZ"/>
    <property type="match status" value="1"/>
</dbReference>
<dbReference type="SUPFAM" id="SSF50494">
    <property type="entry name" value="Trypsin-like serine proteases"/>
    <property type="match status" value="1"/>
</dbReference>
<reference evidence="4 5" key="1">
    <citation type="submission" date="2020-07" db="EMBL/GenBank/DDBJ databases">
        <title>Bacterium isolated from marine sediment.</title>
        <authorList>
            <person name="Shang D."/>
            <person name="Du Z.-J."/>
        </authorList>
    </citation>
    <scope>NUCLEOTIDE SEQUENCE [LARGE SCALE GENOMIC DNA]</scope>
    <source>
        <strain evidence="4 5">S7007</strain>
    </source>
</reference>
<dbReference type="InterPro" id="IPR036034">
    <property type="entry name" value="PDZ_sf"/>
</dbReference>
<accession>A0A839AQS1</accession>
<dbReference type="SMART" id="SM00228">
    <property type="entry name" value="PDZ"/>
    <property type="match status" value="1"/>
</dbReference>
<name>A0A839AQS1_9FLAO</name>
<dbReference type="Pfam" id="PF13365">
    <property type="entry name" value="Trypsin_2"/>
    <property type="match status" value="1"/>
</dbReference>
<comment type="caution">
    <text evidence="4">The sequence shown here is derived from an EMBL/GenBank/DDBJ whole genome shotgun (WGS) entry which is preliminary data.</text>
</comment>
<proteinExistence type="predicted"/>
<dbReference type="PANTHER" id="PTHR43343">
    <property type="entry name" value="PEPTIDASE S12"/>
    <property type="match status" value="1"/>
</dbReference>
<dbReference type="InterPro" id="IPR051201">
    <property type="entry name" value="Chloro_Bact_Ser_Proteases"/>
</dbReference>
<dbReference type="SUPFAM" id="SSF50156">
    <property type="entry name" value="PDZ domain-like"/>
    <property type="match status" value="1"/>
</dbReference>
<keyword evidence="5" id="KW-1185">Reference proteome</keyword>